<keyword evidence="6 15" id="KW-0347">Helicase</keyword>
<keyword evidence="3 15" id="KW-0547">Nucleotide-binding</keyword>
<keyword evidence="8 15" id="KW-0067">ATP-binding</keyword>
<comment type="catalytic activity">
    <reaction evidence="12">
        <text>Couples ATP hydrolysis with the unwinding of duplex DNA by translocating in the 3'-5' direction.</text>
        <dbReference type="EC" id="5.6.2.4"/>
    </reaction>
</comment>
<accession>A0A3M0Z1Q5</accession>
<dbReference type="EC" id="5.6.2.4" evidence="13"/>
<reference evidence="18 19" key="1">
    <citation type="submission" date="2018-10" db="EMBL/GenBank/DDBJ databases">
        <title>Thermophilic Lithotrophy and Phototrophy in an Intertidal, Iron-rich, Geothermal Spring.</title>
        <authorList>
            <person name="Ward L.M."/>
            <person name="Idei A."/>
            <person name="Nakagawa M."/>
            <person name="Ueno Y."/>
            <person name="Fischer W."/>
            <person name="Mcglynn S.E."/>
        </authorList>
    </citation>
    <scope>NUCLEOTIDE SEQUENCE [LARGE SCALE GENOMIC DNA]</scope>
    <source>
        <strain evidence="18">J137</strain>
    </source>
</reference>
<dbReference type="InterPro" id="IPR000212">
    <property type="entry name" value="DNA_helicase_UvrD/REP"/>
</dbReference>
<evidence type="ECO:0000256" key="6">
    <source>
        <dbReference type="ARBA" id="ARBA00022806"/>
    </source>
</evidence>
<evidence type="ECO:0000256" key="1">
    <source>
        <dbReference type="ARBA" id="ARBA00009922"/>
    </source>
</evidence>
<name>A0A3M0Z1Q5_9BACT</name>
<feature type="domain" description="UvrD-like helicase C-terminal" evidence="17">
    <location>
        <begin position="324"/>
        <end position="623"/>
    </location>
</feature>
<organism evidence="18 19">
    <name type="scientific">Candidatus Dojkabacteria bacterium</name>
    <dbReference type="NCBI Taxonomy" id="2099670"/>
    <lineage>
        <taxon>Bacteria</taxon>
        <taxon>Candidatus Dojkabacteria</taxon>
    </lineage>
</organism>
<feature type="binding site" evidence="15">
    <location>
        <begin position="21"/>
        <end position="28"/>
    </location>
    <ligand>
        <name>ATP</name>
        <dbReference type="ChEBI" id="CHEBI:30616"/>
    </ligand>
</feature>
<evidence type="ECO:0000313" key="18">
    <source>
        <dbReference type="EMBL" id="RMD76885.1"/>
    </source>
</evidence>
<dbReference type="PANTHER" id="PTHR11070:SF2">
    <property type="entry name" value="ATP-DEPENDENT DNA HELICASE SRS2"/>
    <property type="match status" value="1"/>
</dbReference>
<evidence type="ECO:0000256" key="5">
    <source>
        <dbReference type="ARBA" id="ARBA00022801"/>
    </source>
</evidence>
<dbReference type="GO" id="GO:0000725">
    <property type="term" value="P:recombinational repair"/>
    <property type="evidence" value="ECO:0007669"/>
    <property type="project" value="TreeGrafter"/>
</dbReference>
<dbReference type="InterPro" id="IPR011604">
    <property type="entry name" value="PDDEXK-like_dom_sf"/>
</dbReference>
<evidence type="ECO:0000259" key="16">
    <source>
        <dbReference type="PROSITE" id="PS51198"/>
    </source>
</evidence>
<dbReference type="GO" id="GO:0005524">
    <property type="term" value="F:ATP binding"/>
    <property type="evidence" value="ECO:0007669"/>
    <property type="project" value="UniProtKB-UniRule"/>
</dbReference>
<evidence type="ECO:0000256" key="13">
    <source>
        <dbReference type="ARBA" id="ARBA00034808"/>
    </source>
</evidence>
<keyword evidence="11" id="KW-0413">Isomerase</keyword>
<evidence type="ECO:0000256" key="7">
    <source>
        <dbReference type="ARBA" id="ARBA00022839"/>
    </source>
</evidence>
<dbReference type="PROSITE" id="PS51198">
    <property type="entry name" value="UVRD_HELICASE_ATP_BIND"/>
    <property type="match status" value="1"/>
</dbReference>
<evidence type="ECO:0000256" key="10">
    <source>
        <dbReference type="ARBA" id="ARBA00023204"/>
    </source>
</evidence>
<dbReference type="Pfam" id="PF00580">
    <property type="entry name" value="UvrD-helicase"/>
    <property type="match status" value="1"/>
</dbReference>
<proteinExistence type="inferred from homology"/>
<dbReference type="AlphaFoldDB" id="A0A3M0Z1Q5"/>
<gene>
    <name evidence="18" type="ORF">D6810_02695</name>
</gene>
<protein>
    <recommendedName>
        <fullName evidence="13">DNA 3'-5' helicase</fullName>
        <ecNumber evidence="13">5.6.2.4</ecNumber>
    </recommendedName>
</protein>
<evidence type="ECO:0000256" key="9">
    <source>
        <dbReference type="ARBA" id="ARBA00023125"/>
    </source>
</evidence>
<dbReference type="Gene3D" id="3.90.320.10">
    <property type="match status" value="1"/>
</dbReference>
<keyword evidence="10" id="KW-0234">DNA repair</keyword>
<feature type="domain" description="UvrD-like helicase ATP-binding" evidence="16">
    <location>
        <begin position="1"/>
        <end position="323"/>
    </location>
</feature>
<comment type="catalytic activity">
    <reaction evidence="14">
        <text>ATP + H2O = ADP + phosphate + H(+)</text>
        <dbReference type="Rhea" id="RHEA:13065"/>
        <dbReference type="ChEBI" id="CHEBI:15377"/>
        <dbReference type="ChEBI" id="CHEBI:15378"/>
        <dbReference type="ChEBI" id="CHEBI:30616"/>
        <dbReference type="ChEBI" id="CHEBI:43474"/>
        <dbReference type="ChEBI" id="CHEBI:456216"/>
        <dbReference type="EC" id="5.6.2.4"/>
    </reaction>
</comment>
<sequence>MLNSQQIKAIDTIEGPVLVVAGPGTGKTKILTERVANILKKTDAYPDNILCITFTETAAVNMRRRLVQRIGPVGHRVHISTFHSFCNQIINERPAVFQKQKQLRQIDDLTQKRILDTILLKFPQDLLPHGHLFSNSDKTFYRPYLKTLIESLKKDAISPSDAIEKASKILEEARKNPIVSTRDQTKFTEKHNKELKKKEKFIEAMYVYKMYDDTLKAEGYYDYNDMILWVIEAFEKDEELLRDYQEKYQYILVDEYQDTSGSQNKLLFLLGKNHPENRPNIFVVGDDDQSIFRFQGANVWNLLEFQQKFNPEVITVDINYRSNQRILEIADNLINHNRERLTNHIPNIKKKLKSGRYVEDGGAHIVEVVDDETEVLFVVEKIKELIKQGTPPDEIAVLYRNHDHANQLIESLVKHKVPINLQRGRNALDEPLINGFVSLLRVVRAKYSPDFDSIFLKAISQPYFEIDPLEIFRISISTSKKDYDRKSQKTYTIYERLAQNDPKLPLGFNESKRLREVIRKISEWRKFSYNNIAFLVAQKIAEESGFLKYVFEMNNSISLEDLSSVQSFFDFIKVRNILNKNMTLDNLVEDIDEMIESGLAIEERNLNTDKPGVNLMTIHSSKGLEFDVVFIIRTTSDVWKEKNVSNAISIPSEFLNYQRTYEGDDFEEIRRLFFVGITRAKKSIYFTYAKVYRDYEEEKSSVPAQFLFEVNTELLKKVEINEIPKITVETVKMSLQPVPRDEFKLQEEEFLRSLLRNYKLTPTDLNEYLKCPLNFKMNQIYKVPSINYKDSLYSILGTAVHKGLEKAFERGGNWLEVAKQEFENKLLDELLLKSDFEQLKKIGFDMIERFFDSGENFANTFVVEKFIGYDNSVLIQTENFKSIPICGKIDRIDLINVSGSTSLVKVIDYKASSKKSINAILGKTKSQNDKSLMRQMVFYKLLCENSPFFLIKGKKVKVLEAEFIFLKNSIDRVSFSITDEMVYETIQDIESAFSGIMDLDFNGSDKHPLCGDCEWCKTKKNNNICNT</sequence>
<dbReference type="GO" id="GO:0004527">
    <property type="term" value="F:exonuclease activity"/>
    <property type="evidence" value="ECO:0007669"/>
    <property type="project" value="UniProtKB-KW"/>
</dbReference>
<evidence type="ECO:0000256" key="11">
    <source>
        <dbReference type="ARBA" id="ARBA00023235"/>
    </source>
</evidence>
<evidence type="ECO:0000256" key="15">
    <source>
        <dbReference type="PROSITE-ProRule" id="PRU00560"/>
    </source>
</evidence>
<evidence type="ECO:0000259" key="17">
    <source>
        <dbReference type="PROSITE" id="PS51217"/>
    </source>
</evidence>
<evidence type="ECO:0000256" key="14">
    <source>
        <dbReference type="ARBA" id="ARBA00048988"/>
    </source>
</evidence>
<dbReference type="Pfam" id="PF13361">
    <property type="entry name" value="UvrD_C"/>
    <property type="match status" value="1"/>
</dbReference>
<dbReference type="GO" id="GO:0003677">
    <property type="term" value="F:DNA binding"/>
    <property type="evidence" value="ECO:0007669"/>
    <property type="project" value="UniProtKB-KW"/>
</dbReference>
<dbReference type="Pfam" id="PF12705">
    <property type="entry name" value="PDDEXK_1"/>
    <property type="match status" value="1"/>
</dbReference>
<dbReference type="GO" id="GO:0043138">
    <property type="term" value="F:3'-5' DNA helicase activity"/>
    <property type="evidence" value="ECO:0007669"/>
    <property type="project" value="UniProtKB-EC"/>
</dbReference>
<dbReference type="PANTHER" id="PTHR11070">
    <property type="entry name" value="UVRD / RECB / PCRA DNA HELICASE FAMILY MEMBER"/>
    <property type="match status" value="1"/>
</dbReference>
<dbReference type="Gene3D" id="3.40.50.300">
    <property type="entry name" value="P-loop containing nucleotide triphosphate hydrolases"/>
    <property type="match status" value="2"/>
</dbReference>
<keyword evidence="9" id="KW-0238">DNA-binding</keyword>
<keyword evidence="2" id="KW-0540">Nuclease</keyword>
<keyword evidence="7" id="KW-0269">Exonuclease</keyword>
<evidence type="ECO:0000313" key="19">
    <source>
        <dbReference type="Proteomes" id="UP000269410"/>
    </source>
</evidence>
<dbReference type="EMBL" id="RFKV01000086">
    <property type="protein sequence ID" value="RMD76885.1"/>
    <property type="molecule type" value="Genomic_DNA"/>
</dbReference>
<dbReference type="PROSITE" id="PS51217">
    <property type="entry name" value="UVRD_HELICASE_CTER"/>
    <property type="match status" value="1"/>
</dbReference>
<evidence type="ECO:0000256" key="8">
    <source>
        <dbReference type="ARBA" id="ARBA00022840"/>
    </source>
</evidence>
<evidence type="ECO:0000256" key="3">
    <source>
        <dbReference type="ARBA" id="ARBA00022741"/>
    </source>
</evidence>
<dbReference type="InterPro" id="IPR013986">
    <property type="entry name" value="DExx_box_DNA_helicase_dom_sf"/>
</dbReference>
<comment type="caution">
    <text evidence="18">The sequence shown here is derived from an EMBL/GenBank/DDBJ whole genome shotgun (WGS) entry which is preliminary data.</text>
</comment>
<comment type="similarity">
    <text evidence="1">Belongs to the helicase family. UvrD subfamily.</text>
</comment>
<dbReference type="CDD" id="cd17932">
    <property type="entry name" value="DEXQc_UvrD"/>
    <property type="match status" value="1"/>
</dbReference>
<keyword evidence="5 15" id="KW-0378">Hydrolase</keyword>
<keyword evidence="4" id="KW-0227">DNA damage</keyword>
<dbReference type="InterPro" id="IPR014016">
    <property type="entry name" value="UvrD-like_ATP-bd"/>
</dbReference>
<dbReference type="Proteomes" id="UP000269410">
    <property type="component" value="Unassembled WGS sequence"/>
</dbReference>
<dbReference type="InterPro" id="IPR014017">
    <property type="entry name" value="DNA_helicase_UvrD-like_C"/>
</dbReference>
<dbReference type="SUPFAM" id="SSF52540">
    <property type="entry name" value="P-loop containing nucleoside triphosphate hydrolases"/>
    <property type="match status" value="1"/>
</dbReference>
<dbReference type="InterPro" id="IPR027417">
    <property type="entry name" value="P-loop_NTPase"/>
</dbReference>
<evidence type="ECO:0000256" key="2">
    <source>
        <dbReference type="ARBA" id="ARBA00022722"/>
    </source>
</evidence>
<dbReference type="Gene3D" id="1.10.486.10">
    <property type="entry name" value="PCRA, domain 4"/>
    <property type="match status" value="1"/>
</dbReference>
<evidence type="ECO:0000256" key="12">
    <source>
        <dbReference type="ARBA" id="ARBA00034617"/>
    </source>
</evidence>
<dbReference type="Gene3D" id="1.10.10.160">
    <property type="match status" value="1"/>
</dbReference>
<evidence type="ECO:0000256" key="4">
    <source>
        <dbReference type="ARBA" id="ARBA00022763"/>
    </source>
</evidence>
<dbReference type="InterPro" id="IPR038726">
    <property type="entry name" value="PDDEXK_AddAB-type"/>
</dbReference>